<evidence type="ECO:0000313" key="6">
    <source>
        <dbReference type="Proteomes" id="UP000730618"/>
    </source>
</evidence>
<keyword evidence="3" id="KW-0804">Transcription</keyword>
<gene>
    <name evidence="5" type="primary">rhaR_23</name>
    <name evidence="5" type="ORF">PAECIP111802_01402</name>
</gene>
<protein>
    <submittedName>
        <fullName evidence="5">HTH-type transcriptional activator RhaR</fullName>
    </submittedName>
</protein>
<dbReference type="SMART" id="SM00342">
    <property type="entry name" value="HTH_ARAC"/>
    <property type="match status" value="1"/>
</dbReference>
<dbReference type="Proteomes" id="UP000730618">
    <property type="component" value="Unassembled WGS sequence"/>
</dbReference>
<dbReference type="PROSITE" id="PS01124">
    <property type="entry name" value="HTH_ARAC_FAMILY_2"/>
    <property type="match status" value="1"/>
</dbReference>
<dbReference type="InterPro" id="IPR003313">
    <property type="entry name" value="AraC-bd"/>
</dbReference>
<organism evidence="5 6">
    <name type="scientific">Paenibacillus allorhizosphaerae</name>
    <dbReference type="NCBI Taxonomy" id="2849866"/>
    <lineage>
        <taxon>Bacteria</taxon>
        <taxon>Bacillati</taxon>
        <taxon>Bacillota</taxon>
        <taxon>Bacilli</taxon>
        <taxon>Bacillales</taxon>
        <taxon>Paenibacillaceae</taxon>
        <taxon>Paenibacillus</taxon>
    </lineage>
</organism>
<evidence type="ECO:0000256" key="1">
    <source>
        <dbReference type="ARBA" id="ARBA00023015"/>
    </source>
</evidence>
<dbReference type="EMBL" id="CAJVCE010000003">
    <property type="protein sequence ID" value="CAG7627916.1"/>
    <property type="molecule type" value="Genomic_DNA"/>
</dbReference>
<evidence type="ECO:0000313" key="5">
    <source>
        <dbReference type="EMBL" id="CAG7627916.1"/>
    </source>
</evidence>
<comment type="caution">
    <text evidence="5">The sequence shown here is derived from an EMBL/GenBank/DDBJ whole genome shotgun (WGS) entry which is preliminary data.</text>
</comment>
<dbReference type="RefSeq" id="WP_218097742.1">
    <property type="nucleotide sequence ID" value="NZ_CAJVCE010000003.1"/>
</dbReference>
<name>A0ABM8VDK6_9BACL</name>
<dbReference type="InterPro" id="IPR018062">
    <property type="entry name" value="HTH_AraC-typ_CS"/>
</dbReference>
<feature type="domain" description="HTH araC/xylS-type" evidence="4">
    <location>
        <begin position="172"/>
        <end position="271"/>
    </location>
</feature>
<dbReference type="PANTHER" id="PTHR43280">
    <property type="entry name" value="ARAC-FAMILY TRANSCRIPTIONAL REGULATOR"/>
    <property type="match status" value="1"/>
</dbReference>
<dbReference type="InterPro" id="IPR018060">
    <property type="entry name" value="HTH_AraC"/>
</dbReference>
<keyword evidence="1" id="KW-0805">Transcription regulation</keyword>
<accession>A0ABM8VDK6</accession>
<sequence>MKKFILPLLQSEVHLPFYVYCVGGTADQPPIRRLSGYPYYIWLHTITGKGKLYLEDSEHTLRENTGVLIYPETAHEYYSLESPWETHWVAFQGYGVAPLLKQIGLERSSVYHLSNMQLLDRRLNDIYMSSKVSGPDSGTKSSGKLYNFLIDLKNALYPDRARSQATAHSRLQPVFAHMEANYRDDLSLDRLAAMIGASPQYLCRIFKQTVQMSPVIYLTRLRLQKAKELLVENDQITVGETAAKVGFHDTSYFCSVFKQYEGMTPLEFRKSYMQGYAHDHSK</sequence>
<dbReference type="Pfam" id="PF12833">
    <property type="entry name" value="HTH_18"/>
    <property type="match status" value="1"/>
</dbReference>
<dbReference type="PROSITE" id="PS00041">
    <property type="entry name" value="HTH_ARAC_FAMILY_1"/>
    <property type="match status" value="1"/>
</dbReference>
<proteinExistence type="predicted"/>
<keyword evidence="2" id="KW-0238">DNA-binding</keyword>
<dbReference type="PANTHER" id="PTHR43280:SF28">
    <property type="entry name" value="HTH-TYPE TRANSCRIPTIONAL ACTIVATOR RHAS"/>
    <property type="match status" value="1"/>
</dbReference>
<evidence type="ECO:0000259" key="4">
    <source>
        <dbReference type="PROSITE" id="PS01124"/>
    </source>
</evidence>
<reference evidence="5 6" key="1">
    <citation type="submission" date="2021-06" db="EMBL/GenBank/DDBJ databases">
        <authorList>
            <person name="Criscuolo A."/>
        </authorList>
    </citation>
    <scope>NUCLEOTIDE SEQUENCE [LARGE SCALE GENOMIC DNA]</scope>
    <source>
        <strain evidence="6">CIP 111802</strain>
    </source>
</reference>
<evidence type="ECO:0000256" key="3">
    <source>
        <dbReference type="ARBA" id="ARBA00023163"/>
    </source>
</evidence>
<keyword evidence="6" id="KW-1185">Reference proteome</keyword>
<dbReference type="Pfam" id="PF02311">
    <property type="entry name" value="AraC_binding"/>
    <property type="match status" value="1"/>
</dbReference>
<evidence type="ECO:0000256" key="2">
    <source>
        <dbReference type="ARBA" id="ARBA00023125"/>
    </source>
</evidence>